<reference evidence="2" key="1">
    <citation type="submission" date="2013-03" db="EMBL/GenBank/DDBJ databases">
        <title>The Genome Sequence of Anopheles minimus MINIMUS1.</title>
        <authorList>
            <consortium name="The Broad Institute Genomics Platform"/>
            <person name="Neafsey D.E."/>
            <person name="Walton C."/>
            <person name="Walker B."/>
            <person name="Young S.K."/>
            <person name="Zeng Q."/>
            <person name="Gargeya S."/>
            <person name="Fitzgerald M."/>
            <person name="Haas B."/>
            <person name="Abouelleil A."/>
            <person name="Allen A.W."/>
            <person name="Alvarado L."/>
            <person name="Arachchi H.M."/>
            <person name="Berlin A.M."/>
            <person name="Chapman S.B."/>
            <person name="Gainer-Dewar J."/>
            <person name="Goldberg J."/>
            <person name="Griggs A."/>
            <person name="Gujja S."/>
            <person name="Hansen M."/>
            <person name="Howarth C."/>
            <person name="Imamovic A."/>
            <person name="Ireland A."/>
            <person name="Larimer J."/>
            <person name="McCowan C."/>
            <person name="Murphy C."/>
            <person name="Pearson M."/>
            <person name="Poon T.W."/>
            <person name="Priest M."/>
            <person name="Roberts A."/>
            <person name="Saif S."/>
            <person name="Shea T."/>
            <person name="Sisk P."/>
            <person name="Sykes S."/>
            <person name="Wortman J."/>
            <person name="Nusbaum C."/>
            <person name="Birren B."/>
        </authorList>
    </citation>
    <scope>NUCLEOTIDE SEQUENCE [LARGE SCALE GENOMIC DNA]</scope>
    <source>
        <strain evidence="2">MINIMUS1</strain>
    </source>
</reference>
<sequence>MTRYFIDKRVLQIGRRLVQVDWLS</sequence>
<evidence type="ECO:0000313" key="1">
    <source>
        <dbReference type="EnsemblMetazoa" id="AMIN014128-PA"/>
    </source>
</evidence>
<dbReference type="AlphaFoldDB" id="A0A182WN25"/>
<organism evidence="1 2">
    <name type="scientific">Anopheles minimus</name>
    <dbReference type="NCBI Taxonomy" id="112268"/>
    <lineage>
        <taxon>Eukaryota</taxon>
        <taxon>Metazoa</taxon>
        <taxon>Ecdysozoa</taxon>
        <taxon>Arthropoda</taxon>
        <taxon>Hexapoda</taxon>
        <taxon>Insecta</taxon>
        <taxon>Pterygota</taxon>
        <taxon>Neoptera</taxon>
        <taxon>Endopterygota</taxon>
        <taxon>Diptera</taxon>
        <taxon>Nematocera</taxon>
        <taxon>Culicoidea</taxon>
        <taxon>Culicidae</taxon>
        <taxon>Anophelinae</taxon>
        <taxon>Anopheles</taxon>
    </lineage>
</organism>
<protein>
    <submittedName>
        <fullName evidence="1">Uncharacterized protein</fullName>
    </submittedName>
</protein>
<keyword evidence="2" id="KW-1185">Reference proteome</keyword>
<dbReference type="Proteomes" id="UP000075920">
    <property type="component" value="Unassembled WGS sequence"/>
</dbReference>
<reference evidence="1" key="2">
    <citation type="submission" date="2020-05" db="UniProtKB">
        <authorList>
            <consortium name="EnsemblMetazoa"/>
        </authorList>
    </citation>
    <scope>IDENTIFICATION</scope>
    <source>
        <strain evidence="1">MINIMUS1</strain>
    </source>
</reference>
<accession>A0A182WN25</accession>
<evidence type="ECO:0000313" key="2">
    <source>
        <dbReference type="Proteomes" id="UP000075920"/>
    </source>
</evidence>
<dbReference type="EnsemblMetazoa" id="AMIN014128-RA">
    <property type="protein sequence ID" value="AMIN014128-PA"/>
    <property type="gene ID" value="AMIN014128"/>
</dbReference>
<name>A0A182WN25_9DIPT</name>
<dbReference type="VEuPathDB" id="VectorBase:AMIN014128"/>
<proteinExistence type="predicted"/>